<dbReference type="PANTHER" id="PTHR43044">
    <property type="match status" value="1"/>
</dbReference>
<name>A0A5S9IUT6_UABAM</name>
<dbReference type="KEGG" id="uam:UABAM_05397"/>
<dbReference type="Proteomes" id="UP000326354">
    <property type="component" value="Chromosome"/>
</dbReference>
<feature type="transmembrane region" description="Helical" evidence="1">
    <location>
        <begin position="105"/>
        <end position="129"/>
    </location>
</feature>
<gene>
    <name evidence="2" type="ORF">UABAM_05397</name>
</gene>
<feature type="transmembrane region" description="Helical" evidence="1">
    <location>
        <begin position="141"/>
        <end position="159"/>
    </location>
</feature>
<organism evidence="2 3">
    <name type="scientific">Uabimicrobium amorphum</name>
    <dbReference type="NCBI Taxonomy" id="2596890"/>
    <lineage>
        <taxon>Bacteria</taxon>
        <taxon>Pseudomonadati</taxon>
        <taxon>Planctomycetota</taxon>
        <taxon>Candidatus Uabimicrobiia</taxon>
        <taxon>Candidatus Uabimicrobiales</taxon>
        <taxon>Candidatus Uabimicrobiaceae</taxon>
        <taxon>Candidatus Uabimicrobium</taxon>
    </lineage>
</organism>
<feature type="transmembrane region" description="Helical" evidence="1">
    <location>
        <begin position="33"/>
        <end position="56"/>
    </location>
</feature>
<sequence length="370" mass="41353">MKPQKLVVMIGVAVLVTLGVEYGIGKFHQTSLIFNLAIFLGAAQGCVALMAAAQLCEGKWAKPIRRHLLNAVPLILMCAFLYLLIVPQWKALYPDVVTNGHSKWFTGLAFCVGRNFALMVVSFIFAALYAKHSLAENEVVCRRYAVLYLFSYVICQTFYALDVVMPLEFPWFSTLFGASFFVEGLYLGLVIAAFISYAMFKQHGDNIPADVKKTQYDVSLLMHGFSILWTYMFFSQFLAIWYGNIPEEVLFFSVRTFEGAGQNVHMSKFVYIGGAAAVMLFLIPFVSLIFKRIKGNPRNMIVLGMIIIAGSILEKVYIIGGVPKMDSHHEMFSGRLDLNAVAVAIEFVLLASIYYMQFKAGFAQEEKAAA</sequence>
<evidence type="ECO:0000313" key="3">
    <source>
        <dbReference type="Proteomes" id="UP000326354"/>
    </source>
</evidence>
<feature type="transmembrane region" description="Helical" evidence="1">
    <location>
        <begin position="302"/>
        <end position="320"/>
    </location>
</feature>
<keyword evidence="3" id="KW-1185">Reference proteome</keyword>
<accession>A0A5S9IUT6</accession>
<evidence type="ECO:0000313" key="2">
    <source>
        <dbReference type="EMBL" id="BBM86995.1"/>
    </source>
</evidence>
<dbReference type="EMBL" id="AP019860">
    <property type="protein sequence ID" value="BBM86995.1"/>
    <property type="molecule type" value="Genomic_DNA"/>
</dbReference>
<proteinExistence type="predicted"/>
<keyword evidence="1" id="KW-0812">Transmembrane</keyword>
<dbReference type="AlphaFoldDB" id="A0A5S9IUT6"/>
<evidence type="ECO:0000256" key="1">
    <source>
        <dbReference type="SAM" id="Phobius"/>
    </source>
</evidence>
<dbReference type="RefSeq" id="WP_151971030.1">
    <property type="nucleotide sequence ID" value="NZ_AP019860.1"/>
</dbReference>
<keyword evidence="1" id="KW-0472">Membrane</keyword>
<feature type="transmembrane region" description="Helical" evidence="1">
    <location>
        <begin position="269"/>
        <end position="290"/>
    </location>
</feature>
<evidence type="ECO:0008006" key="4">
    <source>
        <dbReference type="Google" id="ProtNLM"/>
    </source>
</evidence>
<feature type="transmembrane region" description="Helical" evidence="1">
    <location>
        <begin position="171"/>
        <end position="200"/>
    </location>
</feature>
<protein>
    <recommendedName>
        <fullName evidence="4">Molybdopterin oxidoreductase</fullName>
    </recommendedName>
</protein>
<feature type="transmembrane region" description="Helical" evidence="1">
    <location>
        <begin position="340"/>
        <end position="358"/>
    </location>
</feature>
<keyword evidence="1" id="KW-1133">Transmembrane helix</keyword>
<feature type="transmembrane region" description="Helical" evidence="1">
    <location>
        <begin position="220"/>
        <end position="242"/>
    </location>
</feature>
<dbReference type="PANTHER" id="PTHR43044:SF1">
    <property type="entry name" value="QUINOL:CYTOCHROME C OXIDOREDUCTASE QUINONE-BINDING SUBUNIT 2"/>
    <property type="match status" value="1"/>
</dbReference>
<dbReference type="OrthoDB" id="140980at2"/>
<feature type="transmembrane region" description="Helical" evidence="1">
    <location>
        <begin position="68"/>
        <end position="85"/>
    </location>
</feature>
<reference evidence="2 3" key="1">
    <citation type="submission" date="2019-08" db="EMBL/GenBank/DDBJ databases">
        <title>Complete genome sequence of Candidatus Uab amorphum.</title>
        <authorList>
            <person name="Shiratori T."/>
            <person name="Suzuki S."/>
            <person name="Kakizawa Y."/>
            <person name="Ishida K."/>
        </authorList>
    </citation>
    <scope>NUCLEOTIDE SEQUENCE [LARGE SCALE GENOMIC DNA]</scope>
    <source>
        <strain evidence="2 3">SRT547</strain>
    </source>
</reference>